<dbReference type="Gene3D" id="2.40.70.10">
    <property type="entry name" value="Acid Proteases"/>
    <property type="match status" value="1"/>
</dbReference>
<dbReference type="AlphaFoldDB" id="A0A9Q3BE77"/>
<protein>
    <submittedName>
        <fullName evidence="2">Uncharacterized protein</fullName>
    </submittedName>
</protein>
<dbReference type="Proteomes" id="UP000765509">
    <property type="component" value="Unassembled WGS sequence"/>
</dbReference>
<dbReference type="OrthoDB" id="5151719at2759"/>
<feature type="region of interest" description="Disordered" evidence="1">
    <location>
        <begin position="106"/>
        <end position="125"/>
    </location>
</feature>
<gene>
    <name evidence="2" type="ORF">O181_003726</name>
</gene>
<feature type="compositionally biased region" description="Polar residues" evidence="1">
    <location>
        <begin position="75"/>
        <end position="84"/>
    </location>
</feature>
<dbReference type="InterPro" id="IPR021109">
    <property type="entry name" value="Peptidase_aspartic_dom_sf"/>
</dbReference>
<organism evidence="2 3">
    <name type="scientific">Austropuccinia psidii MF-1</name>
    <dbReference type="NCBI Taxonomy" id="1389203"/>
    <lineage>
        <taxon>Eukaryota</taxon>
        <taxon>Fungi</taxon>
        <taxon>Dikarya</taxon>
        <taxon>Basidiomycota</taxon>
        <taxon>Pucciniomycotina</taxon>
        <taxon>Pucciniomycetes</taxon>
        <taxon>Pucciniales</taxon>
        <taxon>Sphaerophragmiaceae</taxon>
        <taxon>Austropuccinia</taxon>
    </lineage>
</organism>
<feature type="compositionally biased region" description="Polar residues" evidence="1">
    <location>
        <begin position="106"/>
        <end position="115"/>
    </location>
</feature>
<feature type="region of interest" description="Disordered" evidence="1">
    <location>
        <begin position="291"/>
        <end position="327"/>
    </location>
</feature>
<evidence type="ECO:0000313" key="3">
    <source>
        <dbReference type="Proteomes" id="UP000765509"/>
    </source>
</evidence>
<feature type="compositionally biased region" description="Acidic residues" evidence="1">
    <location>
        <begin position="39"/>
        <end position="56"/>
    </location>
</feature>
<feature type="region of interest" description="Disordered" evidence="1">
    <location>
        <begin position="1"/>
        <end position="84"/>
    </location>
</feature>
<proteinExistence type="predicted"/>
<feature type="compositionally biased region" description="Polar residues" evidence="1">
    <location>
        <begin position="13"/>
        <end position="22"/>
    </location>
</feature>
<evidence type="ECO:0000256" key="1">
    <source>
        <dbReference type="SAM" id="MobiDB-lite"/>
    </source>
</evidence>
<keyword evidence="3" id="KW-1185">Reference proteome</keyword>
<dbReference type="EMBL" id="AVOT02000680">
    <property type="protein sequence ID" value="MBW0464011.1"/>
    <property type="molecule type" value="Genomic_DNA"/>
</dbReference>
<name>A0A9Q3BE77_9BASI</name>
<sequence length="553" mass="61529">MPIQHSPPERQTRSQARTQAALTPTPRAPVDGTPAGPGEDGEEEEENSVEKEESDGTEGAPALVGVPQGTGGPTLAQSYQPVSHQSGPSLLAIMQQMTQIMANLQVVSSPESSRPQAFKNPSMKAPKCFDGTKPFKVRSFIQSCQLIFHNDQQTSLKTERRFSMPPHFSLAGLQNGLSLICPISPIKTQITLSILGTCLNLNSLLYLGTKIKSELDSLKIKEGGHVSLYIANFRSSVSRIGDWGERALIHHFRKGLPCRILDHLSPPSIIDSLQDLMDVTLEFDTRYHERKKEKNPEASKFISSHPQNSSSSSNKKKKNFWKRDKPNSSLLNKDFQLMNSEKERRIKEGICTYCVIDNPKGEDIILGFDFLNHLNPSIDWRQGLITFNSDHKDYCEPSKSFSNDFPSAKSCAALVGDSRTPSFPSSVHIPSFNSHLSLLLSRDEVFKDIQDVGEDNSVSSLHLFFGNMDLPPSSYCDSLEELWDEEEELEEVENVFKVVTSAYHLYLNVFSKLKAKKLPPHRACDHHIKLEGSLPPVGAISSLSNKESDTIRA</sequence>
<evidence type="ECO:0000313" key="2">
    <source>
        <dbReference type="EMBL" id="MBW0464011.1"/>
    </source>
</evidence>
<comment type="caution">
    <text evidence="2">The sequence shown here is derived from an EMBL/GenBank/DDBJ whole genome shotgun (WGS) entry which is preliminary data.</text>
</comment>
<accession>A0A9Q3BE77</accession>
<reference evidence="2" key="1">
    <citation type="submission" date="2021-03" db="EMBL/GenBank/DDBJ databases">
        <title>Draft genome sequence of rust myrtle Austropuccinia psidii MF-1, a brazilian biotype.</title>
        <authorList>
            <person name="Quecine M.C."/>
            <person name="Pachon D.M.R."/>
            <person name="Bonatelli M.L."/>
            <person name="Correr F.H."/>
            <person name="Franceschini L.M."/>
            <person name="Leite T.F."/>
            <person name="Margarido G.R.A."/>
            <person name="Almeida C.A."/>
            <person name="Ferrarezi J.A."/>
            <person name="Labate C.A."/>
        </authorList>
    </citation>
    <scope>NUCLEOTIDE SEQUENCE</scope>
    <source>
        <strain evidence="2">MF-1</strain>
    </source>
</reference>